<dbReference type="EC" id="3.1.1.3" evidence="33"/>
<dbReference type="GO" id="GO:0042589">
    <property type="term" value="C:zymogen granule membrane"/>
    <property type="evidence" value="ECO:0007669"/>
    <property type="project" value="UniProtKB-SubCell"/>
</dbReference>
<dbReference type="InterPro" id="IPR013818">
    <property type="entry name" value="Lipase"/>
</dbReference>
<dbReference type="InterPro" id="IPR002331">
    <property type="entry name" value="Lipase_panc"/>
</dbReference>
<keyword evidence="9 33" id="KW-0443">Lipid metabolism</keyword>
<evidence type="ECO:0000256" key="20">
    <source>
        <dbReference type="ARBA" id="ARBA00047438"/>
    </source>
</evidence>
<comment type="catalytic activity">
    <reaction evidence="17">
        <text>1-beta-D-galactosyl-2,3-didodecanoyl-sn-glycerol + H2O = 1-beta-D-galactosyl-dodecanoyl-sn-glycerol + dodecanoate + H(+)</text>
        <dbReference type="Rhea" id="RHEA:48536"/>
        <dbReference type="ChEBI" id="CHEBI:15377"/>
        <dbReference type="ChEBI" id="CHEBI:15378"/>
        <dbReference type="ChEBI" id="CHEBI:18262"/>
        <dbReference type="ChEBI" id="CHEBI:90342"/>
        <dbReference type="ChEBI" id="CHEBI:90514"/>
    </reaction>
    <physiologicalReaction direction="left-to-right" evidence="17">
        <dbReference type="Rhea" id="RHEA:48537"/>
    </physiologicalReaction>
</comment>
<dbReference type="GO" id="GO:0005615">
    <property type="term" value="C:extracellular space"/>
    <property type="evidence" value="ECO:0007669"/>
    <property type="project" value="TreeGrafter"/>
</dbReference>
<gene>
    <name evidence="35" type="ORF">GDO78_017434</name>
</gene>
<evidence type="ECO:0000256" key="7">
    <source>
        <dbReference type="ARBA" id="ARBA00022801"/>
    </source>
</evidence>
<evidence type="ECO:0000256" key="3">
    <source>
        <dbReference type="ARBA" id="ARBA00004879"/>
    </source>
</evidence>
<evidence type="ECO:0000256" key="23">
    <source>
        <dbReference type="ARBA" id="ARBA00047744"/>
    </source>
</evidence>
<evidence type="ECO:0000256" key="16">
    <source>
        <dbReference type="ARBA" id="ARBA00036503"/>
    </source>
</evidence>
<evidence type="ECO:0000256" key="28">
    <source>
        <dbReference type="ARBA" id="ARBA00049154"/>
    </source>
</evidence>
<evidence type="ECO:0000256" key="1">
    <source>
        <dbReference type="ARBA" id="ARBA00004487"/>
    </source>
</evidence>
<comment type="catalytic activity">
    <reaction evidence="24">
        <text>a 1,2-diacyl-3-O-[alpha-D-galactosyl-(1-&gt;6)-beta-D-galactosyl]-sn-glycerol + H2O = acyl-3-O-[alpha-D-galactosyl-(1-&gt;6)-beta-D-galactosyl]-sn-glycerol + a fatty acid + H(+)</text>
        <dbReference type="Rhea" id="RHEA:48372"/>
        <dbReference type="ChEBI" id="CHEBI:15377"/>
        <dbReference type="ChEBI" id="CHEBI:15378"/>
        <dbReference type="ChEBI" id="CHEBI:28396"/>
        <dbReference type="ChEBI" id="CHEBI:28868"/>
        <dbReference type="ChEBI" id="CHEBI:90310"/>
    </reaction>
    <physiologicalReaction direction="left-to-right" evidence="24">
        <dbReference type="Rhea" id="RHEA:48373"/>
    </physiologicalReaction>
</comment>
<dbReference type="InterPro" id="IPR029058">
    <property type="entry name" value="AB_hydrolase_fold"/>
</dbReference>
<dbReference type="PRINTS" id="PR00821">
    <property type="entry name" value="TAGLIPASE"/>
</dbReference>
<accession>A0A8J6BQW0</accession>
<evidence type="ECO:0000259" key="34">
    <source>
        <dbReference type="SMART" id="SM00308"/>
    </source>
</evidence>
<keyword evidence="11" id="KW-0966">Cell projection</keyword>
<evidence type="ECO:0000256" key="2">
    <source>
        <dbReference type="ARBA" id="ARBA00004613"/>
    </source>
</evidence>
<dbReference type="SMART" id="SM00308">
    <property type="entry name" value="LH2"/>
    <property type="match status" value="1"/>
</dbReference>
<evidence type="ECO:0000256" key="13">
    <source>
        <dbReference type="ARBA" id="ARBA00023369"/>
    </source>
</evidence>
<comment type="catalytic activity">
    <reaction evidence="30">
        <text>long chain 1,2-diacyl-3-O-[alpha-D-galactosyl-(1-&gt;6)-beta-D-galactosyl]-sn-glycerol + H2O = long chain acyl-3-O-[alpha-D-galactosyl-(1-&gt;6)-beta-D-galactosyl]-sn-glycerol + a fatty acid + H(+)</text>
        <dbReference type="Rhea" id="RHEA:48708"/>
        <dbReference type="ChEBI" id="CHEBI:15377"/>
        <dbReference type="ChEBI" id="CHEBI:15378"/>
        <dbReference type="ChEBI" id="CHEBI:28868"/>
        <dbReference type="ChEBI" id="CHEBI:90463"/>
        <dbReference type="ChEBI" id="CHEBI:90774"/>
    </reaction>
    <physiologicalReaction direction="left-to-right" evidence="30">
        <dbReference type="Rhea" id="RHEA:48709"/>
    </physiologicalReaction>
</comment>
<feature type="domain" description="PLAT" evidence="34">
    <location>
        <begin position="100"/>
        <end position="221"/>
    </location>
</feature>
<evidence type="ECO:0000313" key="35">
    <source>
        <dbReference type="EMBL" id="KAG9465958.1"/>
    </source>
</evidence>
<evidence type="ECO:0000256" key="32">
    <source>
        <dbReference type="RuleBase" id="RU004262"/>
    </source>
</evidence>
<dbReference type="Gene3D" id="3.40.50.1820">
    <property type="entry name" value="alpha/beta hydrolase"/>
    <property type="match status" value="1"/>
</dbReference>
<evidence type="ECO:0000256" key="6">
    <source>
        <dbReference type="ARBA" id="ARBA00022525"/>
    </source>
</evidence>
<dbReference type="Pfam" id="PF01477">
    <property type="entry name" value="PLAT"/>
    <property type="match status" value="1"/>
</dbReference>
<dbReference type="InterPro" id="IPR001024">
    <property type="entry name" value="PLAT/LH2_dom"/>
</dbReference>
<dbReference type="Pfam" id="PF00151">
    <property type="entry name" value="Lipase"/>
    <property type="match status" value="1"/>
</dbReference>
<dbReference type="GO" id="GO:0047714">
    <property type="term" value="F:galactolipase activity"/>
    <property type="evidence" value="ECO:0007669"/>
    <property type="project" value="UniProtKB-EC"/>
</dbReference>
<comment type="catalytic activity">
    <reaction evidence="19">
        <text>1,2-didodecanoyl-3-O-[alpha-D-galactosyl-(1-&gt;6)-beta-D-galactosyl]-sn-glycerol + H2O = dodecanoyl-3-O-[alpha-D-galactosyl-(1-&gt;6)-beta-D-galactosyl]-sn-glycerol + dodecanoate + H(+)</text>
        <dbReference type="Rhea" id="RHEA:48516"/>
        <dbReference type="ChEBI" id="CHEBI:15377"/>
        <dbReference type="ChEBI" id="CHEBI:15378"/>
        <dbReference type="ChEBI" id="CHEBI:18262"/>
        <dbReference type="ChEBI" id="CHEBI:90337"/>
        <dbReference type="ChEBI" id="CHEBI:90359"/>
    </reaction>
    <physiologicalReaction direction="left-to-right" evidence="19">
        <dbReference type="Rhea" id="RHEA:48517"/>
    </physiologicalReaction>
</comment>
<dbReference type="PRINTS" id="PR00823">
    <property type="entry name" value="PANCLIPASE"/>
</dbReference>
<sequence length="221" mass="23948">MICLSGHSAGGEVCYDRIGCFTNGVPWASTLQRPIAKLPWSPETINVRFLLFTKSNPNNFQEVNAVDASTISASNFGASRKTRFIIHGYSAKAEDSWPMDMCKAMLESQFNYNPANIHVIGHSLGAHAAGEAGKRSRGIARITGGGYIKPGSSYTAHIDVESNVGPLNRIKFVWNNDTINPLFPTLGASSATIQYGKDGKTSTFCSNDTVREEVLQTLNPC</sequence>
<comment type="pathway">
    <text evidence="14">Glycolipid metabolism.</text>
</comment>
<dbReference type="GO" id="GO:0004465">
    <property type="term" value="F:lipoprotein lipase activity"/>
    <property type="evidence" value="ECO:0007669"/>
    <property type="project" value="TreeGrafter"/>
</dbReference>
<keyword evidence="7" id="KW-0378">Hydrolase</keyword>
<comment type="catalytic activity">
    <reaction evidence="18">
        <text>(9Z-octadecenoyl)-glycerol + H2O = glycerol + (9Z)-octadecenoate + H(+)</text>
        <dbReference type="Rhea" id="RHEA:39955"/>
        <dbReference type="ChEBI" id="CHEBI:15377"/>
        <dbReference type="ChEBI" id="CHEBI:15378"/>
        <dbReference type="ChEBI" id="CHEBI:17754"/>
        <dbReference type="ChEBI" id="CHEBI:30823"/>
        <dbReference type="ChEBI" id="CHEBI:75937"/>
    </reaction>
    <physiologicalReaction direction="left-to-right" evidence="18">
        <dbReference type="Rhea" id="RHEA:39956"/>
    </physiologicalReaction>
</comment>
<evidence type="ECO:0000256" key="8">
    <source>
        <dbReference type="ARBA" id="ARBA00022963"/>
    </source>
</evidence>
<comment type="catalytic activity">
    <reaction evidence="16">
        <text>a 1,2-diacyl-3-O-(beta-D-galactosyl)-sn-glycerol + 2 H2O = 3-beta-D-galactosyl-sn-glycerol + 2 a fatty acid + 2 H(+)</text>
        <dbReference type="Rhea" id="RHEA:13189"/>
        <dbReference type="ChEBI" id="CHEBI:15377"/>
        <dbReference type="ChEBI" id="CHEBI:15378"/>
        <dbReference type="ChEBI" id="CHEBI:15754"/>
        <dbReference type="ChEBI" id="CHEBI:17615"/>
        <dbReference type="ChEBI" id="CHEBI:28868"/>
        <dbReference type="EC" id="3.1.1.26"/>
    </reaction>
    <physiologicalReaction direction="left-to-right" evidence="16">
        <dbReference type="Rhea" id="RHEA:13190"/>
    </physiologicalReaction>
</comment>
<evidence type="ECO:0000256" key="4">
    <source>
        <dbReference type="ARBA" id="ARBA00005189"/>
    </source>
</evidence>
<comment type="subcellular location">
    <subcellularLocation>
        <location evidence="1">Cell projection</location>
        <location evidence="1">Neuron projection</location>
    </subcellularLocation>
    <subcellularLocation>
        <location evidence="2 33">Secreted</location>
    </subcellularLocation>
    <subcellularLocation>
        <location evidence="15">Zymogen granule membrane</location>
        <topology evidence="15">Peripheral membrane protein</topology>
    </subcellularLocation>
</comment>
<evidence type="ECO:0000256" key="19">
    <source>
        <dbReference type="ARBA" id="ARBA00047296"/>
    </source>
</evidence>
<evidence type="ECO:0000256" key="11">
    <source>
        <dbReference type="ARBA" id="ARBA00023273"/>
    </source>
</evidence>
<comment type="catalytic activity">
    <reaction evidence="31">
        <text>1,2-didodecanoyl-3-beta-D-galactosyl-sn-glycerol + H2O = dodecanoyl-3-beta-D-galactosyl-sn-glycerol + dodecanoate + H(+)</text>
        <dbReference type="Rhea" id="RHEA:48540"/>
        <dbReference type="ChEBI" id="CHEBI:15377"/>
        <dbReference type="ChEBI" id="CHEBI:15378"/>
        <dbReference type="ChEBI" id="CHEBI:18262"/>
        <dbReference type="ChEBI" id="CHEBI:90340"/>
        <dbReference type="ChEBI" id="CHEBI:90515"/>
    </reaction>
    <physiologicalReaction direction="left-to-right" evidence="31">
        <dbReference type="Rhea" id="RHEA:48541"/>
    </physiologicalReaction>
</comment>
<evidence type="ECO:0000256" key="33">
    <source>
        <dbReference type="RuleBase" id="RU362046"/>
    </source>
</evidence>
<evidence type="ECO:0000256" key="9">
    <source>
        <dbReference type="ARBA" id="ARBA00023098"/>
    </source>
</evidence>
<comment type="catalytic activity">
    <reaction evidence="21">
        <text>1,2-didecanoylglycerol + H2O = decanoylglycerol + decanoate + H(+)</text>
        <dbReference type="Rhea" id="RHEA:48596"/>
        <dbReference type="ChEBI" id="CHEBI:11152"/>
        <dbReference type="ChEBI" id="CHEBI:15377"/>
        <dbReference type="ChEBI" id="CHEBI:15378"/>
        <dbReference type="ChEBI" id="CHEBI:27689"/>
        <dbReference type="ChEBI" id="CHEBI:90605"/>
    </reaction>
    <physiologicalReaction direction="left-to-right" evidence="21">
        <dbReference type="Rhea" id="RHEA:48597"/>
    </physiologicalReaction>
</comment>
<comment type="pathway">
    <text evidence="4">Lipid metabolism.</text>
</comment>
<comment type="catalytic activity">
    <reaction evidence="29">
        <text>1,2,3-trioctanoylglycerol + H2O = dioctanoylglycerol + octanoate + H(+)</text>
        <dbReference type="Rhea" id="RHEA:47864"/>
        <dbReference type="ChEBI" id="CHEBI:15377"/>
        <dbReference type="ChEBI" id="CHEBI:15378"/>
        <dbReference type="ChEBI" id="CHEBI:25646"/>
        <dbReference type="ChEBI" id="CHEBI:76978"/>
        <dbReference type="ChEBI" id="CHEBI:88066"/>
    </reaction>
    <physiologicalReaction direction="left-to-right" evidence="29">
        <dbReference type="Rhea" id="RHEA:47865"/>
    </physiologicalReaction>
</comment>
<dbReference type="InterPro" id="IPR000734">
    <property type="entry name" value="TAG_lipase"/>
</dbReference>
<keyword evidence="36" id="KW-1185">Reference proteome</keyword>
<comment type="catalytic activity">
    <reaction evidence="26">
        <text>long chain 1,2-diacyl-3-O-beta-D-galactosyl-sn-glycerol + H2O = long chain acyl-3-O-beta-D-galactosyl-sn-glycerol + a fatty acid + H(+)</text>
        <dbReference type="Rhea" id="RHEA:48700"/>
        <dbReference type="ChEBI" id="CHEBI:15377"/>
        <dbReference type="ChEBI" id="CHEBI:15378"/>
        <dbReference type="ChEBI" id="CHEBI:28868"/>
        <dbReference type="ChEBI" id="CHEBI:90477"/>
        <dbReference type="ChEBI" id="CHEBI:90770"/>
    </reaction>
    <physiologicalReaction direction="left-to-right" evidence="26">
        <dbReference type="Rhea" id="RHEA:48701"/>
    </physiologicalReaction>
</comment>
<evidence type="ECO:0000256" key="18">
    <source>
        <dbReference type="ARBA" id="ARBA00047270"/>
    </source>
</evidence>
<dbReference type="Proteomes" id="UP000770717">
    <property type="component" value="Unassembled WGS sequence"/>
</dbReference>
<protein>
    <recommendedName>
        <fullName evidence="33">Triacylglycerol lipase</fullName>
        <ecNumber evidence="33">3.1.1.3</ecNumber>
    </recommendedName>
    <alternativeName>
        <fullName evidence="33">Pancreatic lipase</fullName>
    </alternativeName>
</protein>
<keyword evidence="8 33" id="KW-0442">Lipid degradation</keyword>
<evidence type="ECO:0000256" key="27">
    <source>
        <dbReference type="ARBA" id="ARBA00049076"/>
    </source>
</evidence>
<organism evidence="35 36">
    <name type="scientific">Eleutherodactylus coqui</name>
    <name type="common">Puerto Rican coqui</name>
    <dbReference type="NCBI Taxonomy" id="57060"/>
    <lineage>
        <taxon>Eukaryota</taxon>
        <taxon>Metazoa</taxon>
        <taxon>Chordata</taxon>
        <taxon>Craniata</taxon>
        <taxon>Vertebrata</taxon>
        <taxon>Euteleostomi</taxon>
        <taxon>Amphibia</taxon>
        <taxon>Batrachia</taxon>
        <taxon>Anura</taxon>
        <taxon>Neobatrachia</taxon>
        <taxon>Hyloidea</taxon>
        <taxon>Eleutherodactylidae</taxon>
        <taxon>Eleutherodactylinae</taxon>
        <taxon>Eleutherodactylus</taxon>
        <taxon>Eleutherodactylus</taxon>
    </lineage>
</organism>
<comment type="similarity">
    <text evidence="5 32">Belongs to the AB hydrolase superfamily. Lipase family.</text>
</comment>
<evidence type="ECO:0000256" key="21">
    <source>
        <dbReference type="ARBA" id="ARBA00047618"/>
    </source>
</evidence>
<evidence type="ECO:0000256" key="5">
    <source>
        <dbReference type="ARBA" id="ARBA00010701"/>
    </source>
</evidence>
<evidence type="ECO:0000256" key="10">
    <source>
        <dbReference type="ARBA" id="ARBA00023157"/>
    </source>
</evidence>
<evidence type="ECO:0000256" key="30">
    <source>
        <dbReference type="ARBA" id="ARBA00049352"/>
    </source>
</evidence>
<evidence type="ECO:0000256" key="25">
    <source>
        <dbReference type="ARBA" id="ARBA00048268"/>
    </source>
</evidence>
<evidence type="ECO:0000256" key="17">
    <source>
        <dbReference type="ARBA" id="ARBA00036575"/>
    </source>
</evidence>
<evidence type="ECO:0000256" key="29">
    <source>
        <dbReference type="ARBA" id="ARBA00049290"/>
    </source>
</evidence>
<evidence type="ECO:0000256" key="24">
    <source>
        <dbReference type="ARBA" id="ARBA00048139"/>
    </source>
</evidence>
<evidence type="ECO:0000256" key="22">
    <source>
        <dbReference type="ARBA" id="ARBA00047741"/>
    </source>
</evidence>
<comment type="catalytic activity">
    <reaction evidence="13">
        <text>a triacylglycerol + H2O = a diacylglycerol + a fatty acid + H(+)</text>
        <dbReference type="Rhea" id="RHEA:12044"/>
        <dbReference type="ChEBI" id="CHEBI:15377"/>
        <dbReference type="ChEBI" id="CHEBI:15378"/>
        <dbReference type="ChEBI" id="CHEBI:17855"/>
        <dbReference type="ChEBI" id="CHEBI:18035"/>
        <dbReference type="ChEBI" id="CHEBI:28868"/>
        <dbReference type="EC" id="3.1.1.3"/>
    </reaction>
    <physiologicalReaction direction="left-to-right" evidence="13">
        <dbReference type="Rhea" id="RHEA:12045"/>
    </physiologicalReaction>
</comment>
<evidence type="ECO:0000256" key="26">
    <source>
        <dbReference type="ARBA" id="ARBA00048546"/>
    </source>
</evidence>
<comment type="catalytic activity">
    <reaction evidence="25">
        <text>1,2-dioctanoyl-3-O-beta-D-galactosyl-sn-glycerol + H2O = octanoyl-3-(beta-D-galactosyl)-sn-glycerol + octanoate + H(+)</text>
        <dbReference type="Rhea" id="RHEA:48696"/>
        <dbReference type="ChEBI" id="CHEBI:15377"/>
        <dbReference type="ChEBI" id="CHEBI:15378"/>
        <dbReference type="ChEBI" id="CHEBI:25646"/>
        <dbReference type="ChEBI" id="CHEBI:90453"/>
        <dbReference type="ChEBI" id="CHEBI:90769"/>
    </reaction>
    <physiologicalReaction direction="left-to-right" evidence="25">
        <dbReference type="Rhea" id="RHEA:48697"/>
    </physiologicalReaction>
</comment>
<dbReference type="OrthoDB" id="199913at2759"/>
<comment type="caution">
    <text evidence="35">The sequence shown here is derived from an EMBL/GenBank/DDBJ whole genome shotgun (WGS) entry which is preliminary data.</text>
</comment>
<dbReference type="AlphaFoldDB" id="A0A8J6BQW0"/>
<reference evidence="35" key="1">
    <citation type="thesis" date="2020" institute="ProQuest LLC" country="789 East Eisenhower Parkway, Ann Arbor, MI, USA">
        <title>Comparative Genomics and Chromosome Evolution.</title>
        <authorList>
            <person name="Mudd A.B."/>
        </authorList>
    </citation>
    <scope>NUCLEOTIDE SEQUENCE</scope>
    <source>
        <strain evidence="35">HN-11 Male</strain>
        <tissue evidence="35">Kidney and liver</tissue>
    </source>
</reference>
<comment type="catalytic activity">
    <reaction evidence="28">
        <text>a 1,2-diacyl-sn-glycero-3-phosphocholine + H2O = a monoacyl-sn-glycero-3-phosphocholine + a fatty acid + H(+)</text>
        <dbReference type="Rhea" id="RHEA:44664"/>
        <dbReference type="ChEBI" id="CHEBI:15377"/>
        <dbReference type="ChEBI" id="CHEBI:15378"/>
        <dbReference type="ChEBI" id="CHEBI:28868"/>
        <dbReference type="ChEBI" id="CHEBI:57643"/>
        <dbReference type="ChEBI" id="CHEBI:84465"/>
    </reaction>
    <physiologicalReaction direction="left-to-right" evidence="28">
        <dbReference type="Rhea" id="RHEA:44665"/>
    </physiologicalReaction>
</comment>
<name>A0A8J6BQW0_ELECQ</name>
<dbReference type="PANTHER" id="PTHR11610">
    <property type="entry name" value="LIPASE"/>
    <property type="match status" value="1"/>
</dbReference>
<evidence type="ECO:0000256" key="14">
    <source>
        <dbReference type="ARBA" id="ARBA00023590"/>
    </source>
</evidence>
<dbReference type="SUPFAM" id="SSF53474">
    <property type="entry name" value="alpha/beta-Hydrolases"/>
    <property type="match status" value="1"/>
</dbReference>
<dbReference type="GO" id="GO:0043005">
    <property type="term" value="C:neuron projection"/>
    <property type="evidence" value="ECO:0007669"/>
    <property type="project" value="UniProtKB-SubCell"/>
</dbReference>
<dbReference type="Gene3D" id="2.60.60.20">
    <property type="entry name" value="PLAT/LH2 domain"/>
    <property type="match status" value="1"/>
</dbReference>
<evidence type="ECO:0000256" key="15">
    <source>
        <dbReference type="ARBA" id="ARBA00024321"/>
    </source>
</evidence>
<dbReference type="EMBL" id="WNTK01002512">
    <property type="protein sequence ID" value="KAG9465958.1"/>
    <property type="molecule type" value="Genomic_DNA"/>
</dbReference>
<comment type="catalytic activity">
    <reaction evidence="20">
        <text>1-(9Z-octadecenoyl)-glycerol + H2O = glycerol + (9Z)-octadecenoate + H(+)</text>
        <dbReference type="Rhea" id="RHEA:38487"/>
        <dbReference type="ChEBI" id="CHEBI:15377"/>
        <dbReference type="ChEBI" id="CHEBI:15378"/>
        <dbReference type="ChEBI" id="CHEBI:17754"/>
        <dbReference type="ChEBI" id="CHEBI:30823"/>
        <dbReference type="ChEBI" id="CHEBI:75342"/>
    </reaction>
    <physiologicalReaction direction="left-to-right" evidence="20">
        <dbReference type="Rhea" id="RHEA:38488"/>
    </physiologicalReaction>
</comment>
<proteinExistence type="inferred from homology"/>
<dbReference type="GO" id="GO:0016042">
    <property type="term" value="P:lipid catabolic process"/>
    <property type="evidence" value="ECO:0007669"/>
    <property type="project" value="UniProtKB-KW"/>
</dbReference>
<keyword evidence="6 33" id="KW-0964">Secreted</keyword>
<comment type="catalytic activity">
    <reaction evidence="23">
        <text>1,2,3-tripropanoylglycerol + H2O = dipropanoylglycerol + propanoate + H(+)</text>
        <dbReference type="Rhea" id="RHEA:48024"/>
        <dbReference type="ChEBI" id="CHEBI:15377"/>
        <dbReference type="ChEBI" id="CHEBI:15378"/>
        <dbReference type="ChEBI" id="CHEBI:17272"/>
        <dbReference type="ChEBI" id="CHEBI:88153"/>
        <dbReference type="ChEBI" id="CHEBI:88155"/>
    </reaction>
    <physiologicalReaction direction="left-to-right" evidence="23">
        <dbReference type="Rhea" id="RHEA:48025"/>
    </physiologicalReaction>
</comment>
<dbReference type="PANTHER" id="PTHR11610:SF165">
    <property type="entry name" value="PANCREATIC LIPASE-RELATED PROTEIN 2"/>
    <property type="match status" value="1"/>
</dbReference>
<comment type="pathway">
    <text evidence="3">Glycerolipid metabolism; triacylglycerol degradation.</text>
</comment>
<evidence type="ECO:0000256" key="12">
    <source>
        <dbReference type="ARBA" id="ARBA00023329"/>
    </source>
</evidence>
<comment type="catalytic activity">
    <reaction evidence="22">
        <text>di-(9Z)-octadecenoylglycerol + H2O = (9Z-octadecenoyl)-glycerol + (9Z)-octadecenoate + H(+)</text>
        <dbReference type="Rhea" id="RHEA:47868"/>
        <dbReference type="ChEBI" id="CHEBI:15377"/>
        <dbReference type="ChEBI" id="CHEBI:15378"/>
        <dbReference type="ChEBI" id="CHEBI:30823"/>
        <dbReference type="ChEBI" id="CHEBI:75937"/>
        <dbReference type="ChEBI" id="CHEBI:75945"/>
    </reaction>
    <physiologicalReaction direction="left-to-right" evidence="22">
        <dbReference type="Rhea" id="RHEA:47869"/>
    </physiologicalReaction>
</comment>
<comment type="catalytic activity">
    <reaction evidence="27">
        <text>1,2-dioctanoyl-3-O-[alpha-D-galactosyl-(1-&gt;6)-beta-D-galactosyl]-sn-glycerol + H2O = octanoyl-3-O-[alpha-D-galactosyl-(1-&gt;6)-beta-D-galactosyl]-sn-glycerol + octanoate + H(+)</text>
        <dbReference type="Rhea" id="RHEA:48692"/>
        <dbReference type="ChEBI" id="CHEBI:15377"/>
        <dbReference type="ChEBI" id="CHEBI:15378"/>
        <dbReference type="ChEBI" id="CHEBI:25646"/>
        <dbReference type="ChEBI" id="CHEBI:90457"/>
        <dbReference type="ChEBI" id="CHEBI:90768"/>
    </reaction>
    <physiologicalReaction direction="left-to-right" evidence="27">
        <dbReference type="Rhea" id="RHEA:48693"/>
    </physiologicalReaction>
</comment>
<keyword evidence="10 33" id="KW-1015">Disulfide bond</keyword>
<evidence type="ECO:0000256" key="31">
    <source>
        <dbReference type="ARBA" id="ARBA00049420"/>
    </source>
</evidence>
<evidence type="ECO:0000313" key="36">
    <source>
        <dbReference type="Proteomes" id="UP000770717"/>
    </source>
</evidence>
<keyword evidence="12" id="KW-0968">Cytoplasmic vesicle</keyword>